<dbReference type="Pfam" id="PF13359">
    <property type="entry name" value="DDE_Tnp_4"/>
    <property type="match status" value="1"/>
</dbReference>
<dbReference type="Proteomes" id="UP000000763">
    <property type="component" value="Chromosome 3"/>
</dbReference>
<dbReference type="InterPro" id="IPR045249">
    <property type="entry name" value="HARBI1-like"/>
</dbReference>
<reference evidence="12" key="1">
    <citation type="journal article" date="2005" name="Nature">
        <title>The map-based sequence of the rice genome.</title>
        <authorList>
            <consortium name="International rice genome sequencing project (IRGSP)"/>
            <person name="Matsumoto T."/>
            <person name="Wu J."/>
            <person name="Kanamori H."/>
            <person name="Katayose Y."/>
            <person name="Fujisawa M."/>
            <person name="Namiki N."/>
            <person name="Mizuno H."/>
            <person name="Yamamoto K."/>
            <person name="Antonio B.A."/>
            <person name="Baba T."/>
            <person name="Sakata K."/>
            <person name="Nagamura Y."/>
            <person name="Aoki H."/>
            <person name="Arikawa K."/>
            <person name="Arita K."/>
            <person name="Bito T."/>
            <person name="Chiden Y."/>
            <person name="Fujitsuka N."/>
            <person name="Fukunaka R."/>
            <person name="Hamada M."/>
            <person name="Harada C."/>
            <person name="Hayashi A."/>
            <person name="Hijishita S."/>
            <person name="Honda M."/>
            <person name="Hosokawa S."/>
            <person name="Ichikawa Y."/>
            <person name="Idonuma A."/>
            <person name="Iijima M."/>
            <person name="Ikeda M."/>
            <person name="Ikeno M."/>
            <person name="Ito K."/>
            <person name="Ito S."/>
            <person name="Ito T."/>
            <person name="Ito Y."/>
            <person name="Ito Y."/>
            <person name="Iwabuchi A."/>
            <person name="Kamiya K."/>
            <person name="Karasawa W."/>
            <person name="Kurita K."/>
            <person name="Katagiri S."/>
            <person name="Kikuta A."/>
            <person name="Kobayashi H."/>
            <person name="Kobayashi N."/>
            <person name="Machita K."/>
            <person name="Maehara T."/>
            <person name="Masukawa M."/>
            <person name="Mizubayashi T."/>
            <person name="Mukai Y."/>
            <person name="Nagasaki H."/>
            <person name="Nagata Y."/>
            <person name="Naito S."/>
            <person name="Nakashima M."/>
            <person name="Nakama Y."/>
            <person name="Nakamichi Y."/>
            <person name="Nakamura M."/>
            <person name="Meguro A."/>
            <person name="Negishi M."/>
            <person name="Ohta I."/>
            <person name="Ohta T."/>
            <person name="Okamoto M."/>
            <person name="Ono N."/>
            <person name="Saji S."/>
            <person name="Sakaguchi M."/>
            <person name="Sakai K."/>
            <person name="Shibata M."/>
            <person name="Shimokawa T."/>
            <person name="Song J."/>
            <person name="Takazaki Y."/>
            <person name="Terasawa K."/>
            <person name="Tsugane M."/>
            <person name="Tsuji K."/>
            <person name="Ueda S."/>
            <person name="Waki K."/>
            <person name="Yamagata H."/>
            <person name="Yamamoto M."/>
            <person name="Yamamoto S."/>
            <person name="Yamane H."/>
            <person name="Yoshiki S."/>
            <person name="Yoshihara R."/>
            <person name="Yukawa K."/>
            <person name="Zhong H."/>
            <person name="Yano M."/>
            <person name="Yuan Q."/>
            <person name="Ouyang S."/>
            <person name="Liu J."/>
            <person name="Jones K.M."/>
            <person name="Gansberger K."/>
            <person name="Moffat K."/>
            <person name="Hill J."/>
            <person name="Bera J."/>
            <person name="Fadrosh D."/>
            <person name="Jin S."/>
            <person name="Johri S."/>
            <person name="Kim M."/>
            <person name="Overton L."/>
            <person name="Reardon M."/>
            <person name="Tsitrin T."/>
            <person name="Vuong H."/>
            <person name="Weaver B."/>
            <person name="Ciecko A."/>
            <person name="Tallon L."/>
            <person name="Jackson J."/>
            <person name="Pai G."/>
            <person name="Aken S.V."/>
            <person name="Utterback T."/>
            <person name="Reidmuller S."/>
            <person name="Feldblyum T."/>
            <person name="Hsiao J."/>
            <person name="Zismann V."/>
            <person name="Iobst S."/>
            <person name="de Vazeille A.R."/>
            <person name="Buell C.R."/>
            <person name="Ying K."/>
            <person name="Li Y."/>
            <person name="Lu T."/>
            <person name="Huang Y."/>
            <person name="Zhao Q."/>
            <person name="Feng Q."/>
            <person name="Zhang L."/>
            <person name="Zhu J."/>
            <person name="Weng Q."/>
            <person name="Mu J."/>
            <person name="Lu Y."/>
            <person name="Fan D."/>
            <person name="Liu Y."/>
            <person name="Guan J."/>
            <person name="Zhang Y."/>
            <person name="Yu S."/>
            <person name="Liu X."/>
            <person name="Zhang Y."/>
            <person name="Hong G."/>
            <person name="Han B."/>
            <person name="Choisne N."/>
            <person name="Demange N."/>
            <person name="Orjeda G."/>
            <person name="Samain S."/>
            <person name="Cattolico L."/>
            <person name="Pelletier E."/>
            <person name="Couloux A."/>
            <person name="Segurens B."/>
            <person name="Wincker P."/>
            <person name="D'Hont A."/>
            <person name="Scarpelli C."/>
            <person name="Weissenbach J."/>
            <person name="Salanoubat M."/>
            <person name="Quetier F."/>
            <person name="Yu Y."/>
            <person name="Kim H.R."/>
            <person name="Rambo T."/>
            <person name="Currie J."/>
            <person name="Collura K."/>
            <person name="Luo M."/>
            <person name="Yang T."/>
            <person name="Ammiraju J.S.S."/>
            <person name="Engler F."/>
            <person name="Soderlund C."/>
            <person name="Wing R.A."/>
            <person name="Palmer L.E."/>
            <person name="de la Bastide M."/>
            <person name="Spiegel L."/>
            <person name="Nascimento L."/>
            <person name="Zutavern T."/>
            <person name="O'Shaughnessy A."/>
            <person name="Dike S."/>
            <person name="Dedhia N."/>
            <person name="Preston R."/>
            <person name="Balija V."/>
            <person name="McCombie W.R."/>
            <person name="Chow T."/>
            <person name="Chen H."/>
            <person name="Chung M."/>
            <person name="Chen C."/>
            <person name="Shaw J."/>
            <person name="Wu H."/>
            <person name="Hsiao K."/>
            <person name="Chao Y."/>
            <person name="Chu M."/>
            <person name="Cheng C."/>
            <person name="Hour A."/>
            <person name="Lee P."/>
            <person name="Lin S."/>
            <person name="Lin Y."/>
            <person name="Liou J."/>
            <person name="Liu S."/>
            <person name="Hsing Y."/>
            <person name="Raghuvanshi S."/>
            <person name="Mohanty A."/>
            <person name="Bharti A.K."/>
            <person name="Gaur A."/>
            <person name="Gupta V."/>
            <person name="Kumar D."/>
            <person name="Ravi V."/>
            <person name="Vij S."/>
            <person name="Kapur A."/>
            <person name="Khurana P."/>
            <person name="Khurana P."/>
            <person name="Khurana J.P."/>
            <person name="Tyagi A.K."/>
            <person name="Gaikwad K."/>
            <person name="Singh A."/>
            <person name="Dalal V."/>
            <person name="Srivastava S."/>
            <person name="Dixit A."/>
            <person name="Pal A.K."/>
            <person name="Ghazi I.A."/>
            <person name="Yadav M."/>
            <person name="Pandit A."/>
            <person name="Bhargava A."/>
            <person name="Sureshbabu K."/>
            <person name="Batra K."/>
            <person name="Sharma T.R."/>
            <person name="Mohapatra T."/>
            <person name="Singh N.K."/>
            <person name="Messing J."/>
            <person name="Nelson A.B."/>
            <person name="Fuks G."/>
            <person name="Kavchok S."/>
            <person name="Keizer G."/>
            <person name="Linton E."/>
            <person name="Llaca V."/>
            <person name="Song R."/>
            <person name="Tanyolac B."/>
            <person name="Young S."/>
            <person name="Ho-Il K."/>
            <person name="Hahn J.H."/>
            <person name="Sangsakoo G."/>
            <person name="Vanavichit A."/>
            <person name="de Mattos Luiz.A.T."/>
            <person name="Zimmer P.D."/>
            <person name="Malone G."/>
            <person name="Dellagostin O."/>
            <person name="de Oliveira A.C."/>
            <person name="Bevan M."/>
            <person name="Bancroft I."/>
            <person name="Minx P."/>
            <person name="Cordum H."/>
            <person name="Wilson R."/>
            <person name="Cheng Z."/>
            <person name="Jin W."/>
            <person name="Jiang J."/>
            <person name="Leong S.A."/>
            <person name="Iwama H."/>
            <person name="Gojobori T."/>
            <person name="Itoh T."/>
            <person name="Niimura Y."/>
            <person name="Fujii Y."/>
            <person name="Habara T."/>
            <person name="Sakai H."/>
            <person name="Sato Y."/>
            <person name="Wilson G."/>
            <person name="Kumar K."/>
            <person name="McCouch S."/>
            <person name="Juretic N."/>
            <person name="Hoen D."/>
            <person name="Wright S."/>
            <person name="Bruskiewich R."/>
            <person name="Bureau T."/>
            <person name="Miyao A."/>
            <person name="Hirochika H."/>
            <person name="Nishikawa T."/>
            <person name="Kadowaki K."/>
            <person name="Sugiura M."/>
            <person name="Burr B."/>
            <person name="Sasaki T."/>
        </authorList>
    </citation>
    <scope>NUCLEOTIDE SEQUENCE [LARGE SCALE GENOMIC DNA]</scope>
    <source>
        <strain evidence="12">cv. Nipponbare</strain>
    </source>
</reference>
<dbReference type="GO" id="GO:0046872">
    <property type="term" value="F:metal ion binding"/>
    <property type="evidence" value="ECO:0007669"/>
    <property type="project" value="UniProtKB-KW"/>
</dbReference>
<evidence type="ECO:0000256" key="5">
    <source>
        <dbReference type="ARBA" id="ARBA00022723"/>
    </source>
</evidence>
<dbReference type="InterPro" id="IPR027806">
    <property type="entry name" value="HARBI1_dom"/>
</dbReference>
<evidence type="ECO:0000256" key="6">
    <source>
        <dbReference type="ARBA" id="ARBA00022801"/>
    </source>
</evidence>
<name>Q10EP8_ORYSJ</name>
<dbReference type="PANTHER" id="PTHR22930:SF280">
    <property type="entry name" value="OS11G0202600 PROTEIN"/>
    <property type="match status" value="1"/>
</dbReference>
<comment type="similarity">
    <text evidence="3">Belongs to the HARBI1 family.</text>
</comment>
<keyword evidence="7" id="KW-0539">Nucleus</keyword>
<evidence type="ECO:0000256" key="8">
    <source>
        <dbReference type="SAM" id="MobiDB-lite"/>
    </source>
</evidence>
<evidence type="ECO:0000313" key="11">
    <source>
        <dbReference type="EMBL" id="AAO19366.1"/>
    </source>
</evidence>
<keyword evidence="5" id="KW-0479">Metal-binding</keyword>
<evidence type="ECO:0000256" key="4">
    <source>
        <dbReference type="ARBA" id="ARBA00022722"/>
    </source>
</evidence>
<dbReference type="GO" id="GO:0016787">
    <property type="term" value="F:hydrolase activity"/>
    <property type="evidence" value="ECO:0007669"/>
    <property type="project" value="UniProtKB-KW"/>
</dbReference>
<evidence type="ECO:0000256" key="2">
    <source>
        <dbReference type="ARBA" id="ARBA00004123"/>
    </source>
</evidence>
<dbReference type="PANTHER" id="PTHR22930">
    <property type="match status" value="1"/>
</dbReference>
<evidence type="ECO:0000256" key="1">
    <source>
        <dbReference type="ARBA" id="ARBA00001968"/>
    </source>
</evidence>
<accession>Q10EP8</accession>
<keyword evidence="4" id="KW-0540">Nuclease</keyword>
<comment type="cofactor">
    <cofactor evidence="1">
        <name>a divalent metal cation</name>
        <dbReference type="ChEBI" id="CHEBI:60240"/>
    </cofactor>
</comment>
<dbReference type="Pfam" id="PF26138">
    <property type="entry name" value="DUF8040"/>
    <property type="match status" value="1"/>
</dbReference>
<sequence>MQVHNNLQKDKATSIDTLFGRLDQRRDDDDVRARQKAERIMALCRECGVTEATPHLWVAMFKLLKDRDAVNVFELSNPEGRKTLLEHLAREDVCPDPTDTSEEVSDKDLERIPVEYFMDDSADTAFMYGAYFIATHIDKYYNRSNYRDLSTTMSGLEWVEQKLADRKRCYNMFRMTPDMFYSLHDLLVDKYELKSSTKSTSIEALGMFLWMCGAPQSVREAEDIFEHSLGIVHNMFHKVLASLLKLAANIIKPRDPQFTTLHGRLRNPRFYPYFNDCIAAIDGTHIPIQVSKDLLVQHMCRHHITTQNVMACCDFDMIFTFVLAGWPGSVHDMRVFHDAMSIYSHVFPHPPPGDYRCREVLSSGLGIRKPDWVPGAIQGHRTRAQSTRSPSFKTRQNQKLFQKSEYLRLVHDAPKYEGKLCKKACLLAYKEILKNEIGKSKALGRLIELVGPAERVKLTKVTKELHEAERHKWYNMRIPAFPESPFSQEKNLKSSKASKASHTDPKQPFEHVDPV</sequence>
<reference evidence="12" key="2">
    <citation type="journal article" date="2008" name="Nucleic Acids Res.">
        <title>The rice annotation project database (RAP-DB): 2008 update.</title>
        <authorList>
            <consortium name="The rice annotation project (RAP)"/>
        </authorList>
    </citation>
    <scope>GENOME REANNOTATION</scope>
    <source>
        <strain evidence="12">cv. Nipponbare</strain>
    </source>
</reference>
<dbReference type="GO" id="GO:0005634">
    <property type="term" value="C:nucleus"/>
    <property type="evidence" value="ECO:0007669"/>
    <property type="project" value="UniProtKB-SubCell"/>
</dbReference>
<proteinExistence type="inferred from homology"/>
<feature type="domain" description="DDE Tnp4" evidence="9">
    <location>
        <begin position="281"/>
        <end position="339"/>
    </location>
</feature>
<feature type="compositionally biased region" description="Basic and acidic residues" evidence="8">
    <location>
        <begin position="501"/>
        <end position="515"/>
    </location>
</feature>
<dbReference type="GO" id="GO:0004518">
    <property type="term" value="F:nuclease activity"/>
    <property type="evidence" value="ECO:0007669"/>
    <property type="project" value="UniProtKB-KW"/>
</dbReference>
<gene>
    <name evidence="11" type="ORF">OSJNBb0021P10.10</name>
</gene>
<evidence type="ECO:0000313" key="12">
    <source>
        <dbReference type="Proteomes" id="UP000000763"/>
    </source>
</evidence>
<keyword evidence="6" id="KW-0378">Hydrolase</keyword>
<feature type="domain" description="DUF8040" evidence="10">
    <location>
        <begin position="152"/>
        <end position="244"/>
    </location>
</feature>
<protein>
    <submittedName>
        <fullName evidence="11">Uncharacterized protein</fullName>
    </submittedName>
</protein>
<feature type="region of interest" description="Disordered" evidence="8">
    <location>
        <begin position="483"/>
        <end position="515"/>
    </location>
</feature>
<dbReference type="EMBL" id="AC123974">
    <property type="protein sequence ID" value="AAO19366.1"/>
    <property type="molecule type" value="Genomic_DNA"/>
</dbReference>
<organism evidence="11 12">
    <name type="scientific">Oryza sativa subsp. japonica</name>
    <name type="common">Rice</name>
    <dbReference type="NCBI Taxonomy" id="39947"/>
    <lineage>
        <taxon>Eukaryota</taxon>
        <taxon>Viridiplantae</taxon>
        <taxon>Streptophyta</taxon>
        <taxon>Embryophyta</taxon>
        <taxon>Tracheophyta</taxon>
        <taxon>Spermatophyta</taxon>
        <taxon>Magnoliopsida</taxon>
        <taxon>Liliopsida</taxon>
        <taxon>Poales</taxon>
        <taxon>Poaceae</taxon>
        <taxon>BOP clade</taxon>
        <taxon>Oryzoideae</taxon>
        <taxon>Oryzeae</taxon>
        <taxon>Oryzinae</taxon>
        <taxon>Oryza</taxon>
        <taxon>Oryza sativa</taxon>
    </lineage>
</organism>
<evidence type="ECO:0000259" key="9">
    <source>
        <dbReference type="Pfam" id="PF13359"/>
    </source>
</evidence>
<evidence type="ECO:0000256" key="7">
    <source>
        <dbReference type="ARBA" id="ARBA00023242"/>
    </source>
</evidence>
<evidence type="ECO:0000259" key="10">
    <source>
        <dbReference type="Pfam" id="PF26138"/>
    </source>
</evidence>
<comment type="subcellular location">
    <subcellularLocation>
        <location evidence="2">Nucleus</location>
    </subcellularLocation>
</comment>
<dbReference type="InterPro" id="IPR058353">
    <property type="entry name" value="DUF8040"/>
</dbReference>
<evidence type="ECO:0000256" key="3">
    <source>
        <dbReference type="ARBA" id="ARBA00006958"/>
    </source>
</evidence>
<dbReference type="AlphaFoldDB" id="Q10EP8"/>